<evidence type="ECO:0000256" key="4">
    <source>
        <dbReference type="ARBA" id="ARBA00022691"/>
    </source>
</evidence>
<dbReference type="GO" id="GO:0005829">
    <property type="term" value="C:cytosol"/>
    <property type="evidence" value="ECO:0007669"/>
    <property type="project" value="TreeGrafter"/>
</dbReference>
<dbReference type="GO" id="GO:0160206">
    <property type="term" value="F:tRNA (cytidine(32)/uridine(32)-2'-O)-methyltransferase activity"/>
    <property type="evidence" value="ECO:0007669"/>
    <property type="project" value="UniProtKB-EC"/>
</dbReference>
<keyword evidence="4 5" id="KW-0949">S-adenosyl-L-methionine</keyword>
<dbReference type="Proteomes" id="UP000186878">
    <property type="component" value="Unassembled WGS sequence"/>
</dbReference>
<evidence type="ECO:0000313" key="7">
    <source>
        <dbReference type="EMBL" id="OLO03747.1"/>
    </source>
</evidence>
<dbReference type="PANTHER" id="PTHR42786">
    <property type="entry name" value="TRNA/RRNA METHYLTRANSFERASE"/>
    <property type="match status" value="1"/>
</dbReference>
<keyword evidence="8" id="KW-1185">Reference proteome</keyword>
<sequence>MLDRIRIVLVQTFHPGNIGASARAMKTMGLSDLVLVAPRQFPDEEATRLAAGATDLVEHCRVVDSLSEAIGDCVQVIGASARLRSLPLPCYHAPDRMAAELWQRLPEGPVAIVFGRERYGLTNDEIGHCTHQLNIPANPDYGVLNLSQAVQIVAYEAFRQSRAEGGLAQAPRANGPYPTVEQLEYFYDHLHRALDSAGFLTQPHARTEAHLRALFTRAEPSRKELSILRGVLNALEGSNRSE</sequence>
<evidence type="ECO:0000259" key="6">
    <source>
        <dbReference type="Pfam" id="PF00588"/>
    </source>
</evidence>
<dbReference type="InterPro" id="IPR029026">
    <property type="entry name" value="tRNA_m1G_MTases_N"/>
</dbReference>
<comment type="similarity">
    <text evidence="1">Belongs to the class IV-like SAM-binding methyltransferase superfamily. RNA methyltransferase TrmH family.</text>
</comment>
<dbReference type="PANTHER" id="PTHR42786:SF2">
    <property type="entry name" value="TRNA (CYTIDINE_URIDINE-2'-O-)-METHYLTRANSFERASE TRMJ"/>
    <property type="match status" value="1"/>
</dbReference>
<dbReference type="Pfam" id="PF00588">
    <property type="entry name" value="SpoU_methylase"/>
    <property type="match status" value="1"/>
</dbReference>
<dbReference type="GO" id="GO:0106339">
    <property type="term" value="F:tRNA (cytidine(32)-2'-O)-methyltransferase activity"/>
    <property type="evidence" value="ECO:0007669"/>
    <property type="project" value="RHEA"/>
</dbReference>
<comment type="function">
    <text evidence="5">Catalyzes the formation of 2'O-methylated cytidine (Cm32) or 2'O-methylated uridine (Um32) at position 32 in tRNA.</text>
</comment>
<name>A0A1Q8SQQ0_9GAMM</name>
<dbReference type="PIRSF" id="PIRSF004808">
    <property type="entry name" value="LasT"/>
    <property type="match status" value="1"/>
</dbReference>
<dbReference type="EMBL" id="MSDO01000019">
    <property type="protein sequence ID" value="OLO03747.1"/>
    <property type="molecule type" value="Genomic_DNA"/>
</dbReference>
<gene>
    <name evidence="5" type="primary">trmJ</name>
    <name evidence="7" type="ORF">BTW07_12690</name>
</gene>
<keyword evidence="2 5" id="KW-0489">Methyltransferase</keyword>
<evidence type="ECO:0000256" key="1">
    <source>
        <dbReference type="ARBA" id="ARBA00007228"/>
    </source>
</evidence>
<dbReference type="GO" id="GO:0002128">
    <property type="term" value="P:tRNA nucleoside ribose methylation"/>
    <property type="evidence" value="ECO:0007669"/>
    <property type="project" value="TreeGrafter"/>
</dbReference>
<dbReference type="Gene3D" id="1.10.8.590">
    <property type="match status" value="1"/>
</dbReference>
<evidence type="ECO:0000256" key="5">
    <source>
        <dbReference type="RuleBase" id="RU362024"/>
    </source>
</evidence>
<evidence type="ECO:0000256" key="3">
    <source>
        <dbReference type="ARBA" id="ARBA00022679"/>
    </source>
</evidence>
<evidence type="ECO:0000256" key="2">
    <source>
        <dbReference type="ARBA" id="ARBA00022603"/>
    </source>
</evidence>
<dbReference type="OrthoDB" id="9806346at2"/>
<comment type="catalytic activity">
    <reaction evidence="5">
        <text>uridine(32) in tRNA + S-adenosyl-L-methionine = 2'-O-methyluridine(32) in tRNA + S-adenosyl-L-homocysteine + H(+)</text>
        <dbReference type="Rhea" id="RHEA:42936"/>
        <dbReference type="Rhea" id="RHEA-COMP:10107"/>
        <dbReference type="Rhea" id="RHEA-COMP:10290"/>
        <dbReference type="ChEBI" id="CHEBI:15378"/>
        <dbReference type="ChEBI" id="CHEBI:57856"/>
        <dbReference type="ChEBI" id="CHEBI:59789"/>
        <dbReference type="ChEBI" id="CHEBI:65315"/>
        <dbReference type="ChEBI" id="CHEBI:74478"/>
        <dbReference type="EC" id="2.1.1.200"/>
    </reaction>
</comment>
<protein>
    <recommendedName>
        <fullName evidence="5">tRNA (cytidine/uridine-2'-O-)-methyltransferase TrmJ</fullName>
        <ecNumber evidence="5">2.1.1.200</ecNumber>
    </recommendedName>
    <alternativeName>
        <fullName evidence="5">tRNA (cytidine(32)/uridine(32)-2'-O)-methyltransferase</fullName>
    </alternativeName>
    <alternativeName>
        <fullName evidence="5">tRNA Cm32/Um32 methyltransferase</fullName>
    </alternativeName>
</protein>
<dbReference type="FunFam" id="3.40.1280.10:FF:000006">
    <property type="entry name" value="Uncharacterized tRNA/rRNA methyltransferase HI_0380"/>
    <property type="match status" value="1"/>
</dbReference>
<keyword evidence="5" id="KW-0963">Cytoplasm</keyword>
<evidence type="ECO:0000313" key="8">
    <source>
        <dbReference type="Proteomes" id="UP000186878"/>
    </source>
</evidence>
<accession>A0A1Q8SQQ0</accession>
<dbReference type="InterPro" id="IPR029028">
    <property type="entry name" value="Alpha/beta_knot_MTases"/>
</dbReference>
<dbReference type="GO" id="GO:0003723">
    <property type="term" value="F:RNA binding"/>
    <property type="evidence" value="ECO:0007669"/>
    <property type="project" value="InterPro"/>
</dbReference>
<dbReference type="Gene3D" id="3.40.1280.10">
    <property type="match status" value="1"/>
</dbReference>
<keyword evidence="5" id="KW-0819">tRNA processing</keyword>
<comment type="subunit">
    <text evidence="5">Homodimer.</text>
</comment>
<dbReference type="SUPFAM" id="SSF75217">
    <property type="entry name" value="alpha/beta knot"/>
    <property type="match status" value="1"/>
</dbReference>
<comment type="subcellular location">
    <subcellularLocation>
        <location evidence="5">Cytoplasm</location>
    </subcellularLocation>
</comment>
<dbReference type="EC" id="2.1.1.200" evidence="5"/>
<dbReference type="NCBIfam" id="TIGR00050">
    <property type="entry name" value="rRNA_methyl_1"/>
    <property type="match status" value="1"/>
</dbReference>
<organism evidence="7 8">
    <name type="scientific">Salinicola socius</name>
    <dbReference type="NCBI Taxonomy" id="404433"/>
    <lineage>
        <taxon>Bacteria</taxon>
        <taxon>Pseudomonadati</taxon>
        <taxon>Pseudomonadota</taxon>
        <taxon>Gammaproteobacteria</taxon>
        <taxon>Oceanospirillales</taxon>
        <taxon>Halomonadaceae</taxon>
        <taxon>Salinicola</taxon>
    </lineage>
</organism>
<dbReference type="AlphaFoldDB" id="A0A1Q8SQQ0"/>
<reference evidence="7 8" key="1">
    <citation type="submission" date="2016-12" db="EMBL/GenBank/DDBJ databases">
        <title>Draft genome sequences of strains Salinicola socius SMB35, Salinicola sp. MH3R3-1 and Chromohalobacter sp. SMB17 from the Verkhnekamsk potash mining region of Russia.</title>
        <authorList>
            <person name="Mavrodi D.V."/>
            <person name="Olsson B.E."/>
            <person name="Korsakova E.S."/>
            <person name="Pyankova A."/>
            <person name="Mavrodi O.V."/>
            <person name="Plotnikova E.G."/>
        </authorList>
    </citation>
    <scope>NUCLEOTIDE SEQUENCE [LARGE SCALE GENOMIC DNA]</scope>
    <source>
        <strain evidence="7 8">SMB35</strain>
    </source>
</reference>
<dbReference type="InterPro" id="IPR001537">
    <property type="entry name" value="SpoU_MeTrfase"/>
</dbReference>
<dbReference type="RefSeq" id="WP_075570545.1">
    <property type="nucleotide sequence ID" value="NZ_MSDO01000019.1"/>
</dbReference>
<dbReference type="CDD" id="cd18093">
    <property type="entry name" value="SpoU-like_TrmJ"/>
    <property type="match status" value="1"/>
</dbReference>
<comment type="catalytic activity">
    <reaction evidence="5">
        <text>cytidine(32) in tRNA + S-adenosyl-L-methionine = 2'-O-methylcytidine(32) in tRNA + S-adenosyl-L-homocysteine + H(+)</text>
        <dbReference type="Rhea" id="RHEA:42932"/>
        <dbReference type="Rhea" id="RHEA-COMP:10288"/>
        <dbReference type="Rhea" id="RHEA-COMP:10289"/>
        <dbReference type="ChEBI" id="CHEBI:15378"/>
        <dbReference type="ChEBI" id="CHEBI:57856"/>
        <dbReference type="ChEBI" id="CHEBI:59789"/>
        <dbReference type="ChEBI" id="CHEBI:74495"/>
        <dbReference type="ChEBI" id="CHEBI:82748"/>
        <dbReference type="EC" id="2.1.1.200"/>
    </reaction>
</comment>
<keyword evidence="3 7" id="KW-0808">Transferase</keyword>
<comment type="caution">
    <text evidence="7">The sequence shown here is derived from an EMBL/GenBank/DDBJ whole genome shotgun (WGS) entry which is preliminary data.</text>
</comment>
<dbReference type="InterPro" id="IPR004384">
    <property type="entry name" value="RNA_MeTrfase_TrmJ/LasT"/>
</dbReference>
<dbReference type="STRING" id="404433.BTW07_12690"/>
<feature type="domain" description="tRNA/rRNA methyltransferase SpoU type" evidence="6">
    <location>
        <begin position="5"/>
        <end position="155"/>
    </location>
</feature>
<proteinExistence type="inferred from homology"/>